<dbReference type="EMBL" id="MU394404">
    <property type="protein sequence ID" value="KAI6081195.1"/>
    <property type="molecule type" value="Genomic_DNA"/>
</dbReference>
<evidence type="ECO:0000313" key="1">
    <source>
        <dbReference type="EMBL" id="KAI6081195.1"/>
    </source>
</evidence>
<organism evidence="1 2">
    <name type="scientific">Hypoxylon rubiginosum</name>
    <dbReference type="NCBI Taxonomy" id="110542"/>
    <lineage>
        <taxon>Eukaryota</taxon>
        <taxon>Fungi</taxon>
        <taxon>Dikarya</taxon>
        <taxon>Ascomycota</taxon>
        <taxon>Pezizomycotina</taxon>
        <taxon>Sordariomycetes</taxon>
        <taxon>Xylariomycetidae</taxon>
        <taxon>Xylariales</taxon>
        <taxon>Hypoxylaceae</taxon>
        <taxon>Hypoxylon</taxon>
    </lineage>
</organism>
<protein>
    <submittedName>
        <fullName evidence="1">Uncharacterized protein</fullName>
    </submittedName>
</protein>
<sequence>MALSNETIVGIISLLIMCLPIISLLVRLFRHHRARTLIPLEPIPEPDDLASLEAGMLYARQIVRVDTIVVRPMVIPHFRWPFRHRRSSPEAIRT</sequence>
<comment type="caution">
    <text evidence="1">The sequence shown here is derived from an EMBL/GenBank/DDBJ whole genome shotgun (WGS) entry which is preliminary data.</text>
</comment>
<dbReference type="Proteomes" id="UP001497680">
    <property type="component" value="Unassembled WGS sequence"/>
</dbReference>
<accession>A0ACC0CLC9</accession>
<keyword evidence="2" id="KW-1185">Reference proteome</keyword>
<proteinExistence type="predicted"/>
<reference evidence="1 2" key="1">
    <citation type="journal article" date="2022" name="New Phytol.">
        <title>Ecological generalism drives hyperdiversity of secondary metabolite gene clusters in xylarialean endophytes.</title>
        <authorList>
            <person name="Franco M.E.E."/>
            <person name="Wisecaver J.H."/>
            <person name="Arnold A.E."/>
            <person name="Ju Y.M."/>
            <person name="Slot J.C."/>
            <person name="Ahrendt S."/>
            <person name="Moore L.P."/>
            <person name="Eastman K.E."/>
            <person name="Scott K."/>
            <person name="Konkel Z."/>
            <person name="Mondo S.J."/>
            <person name="Kuo A."/>
            <person name="Hayes R.D."/>
            <person name="Haridas S."/>
            <person name="Andreopoulos B."/>
            <person name="Riley R."/>
            <person name="LaButti K."/>
            <person name="Pangilinan J."/>
            <person name="Lipzen A."/>
            <person name="Amirebrahimi M."/>
            <person name="Yan J."/>
            <person name="Adam C."/>
            <person name="Keymanesh K."/>
            <person name="Ng V."/>
            <person name="Louie K."/>
            <person name="Northen T."/>
            <person name="Drula E."/>
            <person name="Henrissat B."/>
            <person name="Hsieh H.M."/>
            <person name="Youens-Clark K."/>
            <person name="Lutzoni F."/>
            <person name="Miadlikowska J."/>
            <person name="Eastwood D.C."/>
            <person name="Hamelin R.C."/>
            <person name="Grigoriev I.V."/>
            <person name="U'Ren J.M."/>
        </authorList>
    </citation>
    <scope>NUCLEOTIDE SEQUENCE [LARGE SCALE GENOMIC DNA]</scope>
    <source>
        <strain evidence="1 2">ER1909</strain>
    </source>
</reference>
<gene>
    <name evidence="1" type="ORF">F4821DRAFT_249854</name>
</gene>
<evidence type="ECO:0000313" key="2">
    <source>
        <dbReference type="Proteomes" id="UP001497680"/>
    </source>
</evidence>
<name>A0ACC0CLC9_9PEZI</name>